<dbReference type="GO" id="GO:0009247">
    <property type="term" value="P:glycolipid biosynthetic process"/>
    <property type="evidence" value="ECO:0007669"/>
    <property type="project" value="InterPro"/>
</dbReference>
<evidence type="ECO:0000256" key="5">
    <source>
        <dbReference type="ARBA" id="ARBA00046299"/>
    </source>
</evidence>
<dbReference type="AlphaFoldDB" id="A0A9N8D827"/>
<evidence type="ECO:0000256" key="1">
    <source>
        <dbReference type="ARBA" id="ARBA00006962"/>
    </source>
</evidence>
<gene>
    <name evidence="8" type="ORF">SEMRO_26_G017720.1</name>
</gene>
<comment type="similarity">
    <text evidence="1">Belongs to the glycosyltransferase 28 family.</text>
</comment>
<dbReference type="Proteomes" id="UP001153069">
    <property type="component" value="Unassembled WGS sequence"/>
</dbReference>
<evidence type="ECO:0000256" key="3">
    <source>
        <dbReference type="ARBA" id="ARBA00022676"/>
    </source>
</evidence>
<organism evidence="8 9">
    <name type="scientific">Seminavis robusta</name>
    <dbReference type="NCBI Taxonomy" id="568900"/>
    <lineage>
        <taxon>Eukaryota</taxon>
        <taxon>Sar</taxon>
        <taxon>Stramenopiles</taxon>
        <taxon>Ochrophyta</taxon>
        <taxon>Bacillariophyta</taxon>
        <taxon>Bacillariophyceae</taxon>
        <taxon>Bacillariophycidae</taxon>
        <taxon>Naviculales</taxon>
        <taxon>Naviculaceae</taxon>
        <taxon>Seminavis</taxon>
    </lineage>
</organism>
<evidence type="ECO:0000259" key="7">
    <source>
        <dbReference type="Pfam" id="PF06925"/>
    </source>
</evidence>
<dbReference type="PANTHER" id="PTHR43025:SF3">
    <property type="entry name" value="MONOGALACTOSYLDIACYLGLYCEROL SYNTHASE 1, CHLOROPLASTIC"/>
    <property type="match status" value="1"/>
</dbReference>
<dbReference type="GO" id="GO:0031969">
    <property type="term" value="C:chloroplast membrane"/>
    <property type="evidence" value="ECO:0007669"/>
    <property type="project" value="UniProtKB-SubCell"/>
</dbReference>
<feature type="domain" description="Diacylglycerol glucosyltransferase N-terminal" evidence="7">
    <location>
        <begin position="106"/>
        <end position="277"/>
    </location>
</feature>
<comment type="caution">
    <text evidence="8">The sequence shown here is derived from an EMBL/GenBank/DDBJ whole genome shotgun (WGS) entry which is preliminary data.</text>
</comment>
<proteinExistence type="inferred from homology"/>
<evidence type="ECO:0000313" key="8">
    <source>
        <dbReference type="EMBL" id="CAB9497829.1"/>
    </source>
</evidence>
<dbReference type="Gene3D" id="3.40.50.2000">
    <property type="entry name" value="Glycogen Phosphorylase B"/>
    <property type="match status" value="1"/>
</dbReference>
<sequence>MGRKAGEDNILGGIGLFMHSSLECGTSNLTKERFVLEKEYDQDELLHGIQNALTAFARGGSTATRSPLTATKETSSAGEIKLGDVDANDRGPLKVLFLSADTGGGHRASAESLAAQFLRHFPGSTYDLLDVWTPCGVYPWKTLVDSYTHMSAHPRQWRFFFHTSNMFLSEKGADWHSNLFCGKGIRKRIIEYDPDVVVCVHPAMTGSPSYQLARLSKKLGKHVPFYTVVTDLGTAHATWFRSKRCDKIYVASDRIKKLAKRRGRFPDNKIVEAGLPIRQAFADEEEKLGDRTSEAGRAYQASVRKELDIDTDRQMVLVMGGGEGVGGLETIVDELYTQFMKDGITASIYVVCGRNEKLKESLASKDWSALLTQERKTRKRDRVARIFKGGKKAEGETPTSADETAKGDVKVVGLGFVTKMAEYMVGADVLVSKAGPGTIAEAACVGLPVMMTSFLPGQEAGNVDVVLENNFGEYNDKPVEISEIVSGWLQNPELLAEMSKNAKSVGRPHAAEEIVIDIGTCANAWKSLDSGAGRMSDL</sequence>
<dbReference type="InterPro" id="IPR050519">
    <property type="entry name" value="Glycosyltransf_28_UgtP"/>
</dbReference>
<reference evidence="8" key="1">
    <citation type="submission" date="2020-06" db="EMBL/GenBank/DDBJ databases">
        <authorList>
            <consortium name="Plant Systems Biology data submission"/>
        </authorList>
    </citation>
    <scope>NUCLEOTIDE SEQUENCE</scope>
    <source>
        <strain evidence="8">D6</strain>
    </source>
</reference>
<keyword evidence="9" id="KW-1185">Reference proteome</keyword>
<dbReference type="InterPro" id="IPR007235">
    <property type="entry name" value="Glyco_trans_28_C"/>
</dbReference>
<dbReference type="EMBL" id="CAICTM010000026">
    <property type="protein sequence ID" value="CAB9497829.1"/>
    <property type="molecule type" value="Genomic_DNA"/>
</dbReference>
<dbReference type="SUPFAM" id="SSF53756">
    <property type="entry name" value="UDP-Glycosyltransferase/glycogen phosphorylase"/>
    <property type="match status" value="1"/>
</dbReference>
<evidence type="ECO:0000256" key="4">
    <source>
        <dbReference type="ARBA" id="ARBA00022679"/>
    </source>
</evidence>
<dbReference type="Pfam" id="PF04101">
    <property type="entry name" value="Glyco_tran_28_C"/>
    <property type="match status" value="1"/>
</dbReference>
<dbReference type="OrthoDB" id="200404at2759"/>
<keyword evidence="4" id="KW-0808">Transferase</keyword>
<dbReference type="EC" id="2.4.1.46" evidence="2"/>
<dbReference type="InterPro" id="IPR009695">
    <property type="entry name" value="Diacylglyc_glucosyltr_N"/>
</dbReference>
<evidence type="ECO:0000256" key="2">
    <source>
        <dbReference type="ARBA" id="ARBA00012615"/>
    </source>
</evidence>
<name>A0A9N8D827_9STRA</name>
<dbReference type="GO" id="GO:0046509">
    <property type="term" value="F:1,2-diacylglycerol 3-beta-galactosyltransferase activity"/>
    <property type="evidence" value="ECO:0007669"/>
    <property type="project" value="UniProtKB-EC"/>
</dbReference>
<evidence type="ECO:0000259" key="6">
    <source>
        <dbReference type="Pfam" id="PF04101"/>
    </source>
</evidence>
<feature type="domain" description="Glycosyl transferase family 28 C-terminal" evidence="6">
    <location>
        <begin position="389"/>
        <end position="513"/>
    </location>
</feature>
<dbReference type="PANTHER" id="PTHR43025">
    <property type="entry name" value="MONOGALACTOSYLDIACYLGLYCEROL SYNTHASE"/>
    <property type="match status" value="1"/>
</dbReference>
<accession>A0A9N8D827</accession>
<protein>
    <recommendedName>
        <fullName evidence="2">monogalactosyldiacylglycerol synthase</fullName>
        <ecNumber evidence="2">2.4.1.46</ecNumber>
    </recommendedName>
</protein>
<comment type="subcellular location">
    <subcellularLocation>
        <location evidence="5">Plastid</location>
        <location evidence="5">Chloroplast membrane</location>
    </subcellularLocation>
</comment>
<keyword evidence="3" id="KW-0328">Glycosyltransferase</keyword>
<evidence type="ECO:0000313" key="9">
    <source>
        <dbReference type="Proteomes" id="UP001153069"/>
    </source>
</evidence>
<dbReference type="Pfam" id="PF06925">
    <property type="entry name" value="MGDG_synth"/>
    <property type="match status" value="1"/>
</dbReference>